<dbReference type="EMBL" id="BK015273">
    <property type="protein sequence ID" value="DAD99015.1"/>
    <property type="molecule type" value="Genomic_DNA"/>
</dbReference>
<sequence length="465" mass="51780">MQPVRCGASRSTQEEKSVIYPNSDYEMAFRAVDMTSPGMKEAIQRWQDLYYEKAASPDYDPCQRIPYTIVRKLTKTAFSEYSASSKDAFVSEILDAADAKKKSAMQKALICGESGLKPIPTGSGFRFAVVSRPNILVFGRDGDGNMTDIGMAEHSIRDRFYYTLLERRTVDDSGYLTITNRLYRSNDQNSLGHTVALTELPQYAELAEEYTFPEPLGSVGVAWLKTPIDNSVDGSPDGVSVYDAAVGLIENINRNEAQINGEFERGKSRIIASADMLEVDEVGGRKNLSASVFTAVDESPDDIGITIFSPALREQSYLARKTEYLRNVENVIGLKRGLLSEVEAAERTATEVTSSEGDYNLTIIDFQQMWESALREAVRLCGVLGRMYRVPGAHDVEDDSVVVDWGNGVLFDEEKTWADYKDMVAAGLLKPEIALGWKFNMPRDTEAQLAKIRKKYMPEVVEDGE</sequence>
<dbReference type="InterPro" id="IPR021145">
    <property type="entry name" value="Portal_protein_SPP1_Gp6-like"/>
</dbReference>
<proteinExistence type="predicted"/>
<evidence type="ECO:0000313" key="1">
    <source>
        <dbReference type="EMBL" id="DAD99015.1"/>
    </source>
</evidence>
<name>A0A8S5NX64_9CAUD</name>
<accession>A0A8S5NX64</accession>
<organism evidence="1">
    <name type="scientific">Siphoviridae sp. ctVzN31</name>
    <dbReference type="NCBI Taxonomy" id="2825534"/>
    <lineage>
        <taxon>Viruses</taxon>
        <taxon>Duplodnaviria</taxon>
        <taxon>Heunggongvirae</taxon>
        <taxon>Uroviricota</taxon>
        <taxon>Caudoviricetes</taxon>
    </lineage>
</organism>
<dbReference type="Pfam" id="PF05133">
    <property type="entry name" value="SPP1_portal"/>
    <property type="match status" value="1"/>
</dbReference>
<protein>
    <submittedName>
        <fullName evidence="1">Portal protein</fullName>
    </submittedName>
</protein>
<reference evidence="1" key="1">
    <citation type="journal article" date="2021" name="Proc. Natl. Acad. Sci. U.S.A.">
        <title>A Catalog of Tens of Thousands of Viruses from Human Metagenomes Reveals Hidden Associations with Chronic Diseases.</title>
        <authorList>
            <person name="Tisza M.J."/>
            <person name="Buck C.B."/>
        </authorList>
    </citation>
    <scope>NUCLEOTIDE SEQUENCE</scope>
    <source>
        <strain evidence="1">CtVzN31</strain>
    </source>
</reference>